<feature type="transmembrane region" description="Helical" evidence="5">
    <location>
        <begin position="55"/>
        <end position="77"/>
    </location>
</feature>
<keyword evidence="2 5" id="KW-0812">Transmembrane</keyword>
<evidence type="ECO:0000256" key="2">
    <source>
        <dbReference type="ARBA" id="ARBA00022692"/>
    </source>
</evidence>
<dbReference type="RefSeq" id="WP_120100241.1">
    <property type="nucleotide sequence ID" value="NZ_QKNY01000001.1"/>
</dbReference>
<dbReference type="OrthoDB" id="205691at2157"/>
<evidence type="ECO:0000256" key="1">
    <source>
        <dbReference type="ARBA" id="ARBA00004141"/>
    </source>
</evidence>
<feature type="transmembrane region" description="Helical" evidence="5">
    <location>
        <begin position="26"/>
        <end position="43"/>
    </location>
</feature>
<dbReference type="GO" id="GO:0016020">
    <property type="term" value="C:membrane"/>
    <property type="evidence" value="ECO:0007669"/>
    <property type="project" value="UniProtKB-SubCell"/>
</dbReference>
<evidence type="ECO:0000256" key="4">
    <source>
        <dbReference type="ARBA" id="ARBA00023136"/>
    </source>
</evidence>
<dbReference type="GO" id="GO:0008233">
    <property type="term" value="F:peptidase activity"/>
    <property type="evidence" value="ECO:0007669"/>
    <property type="project" value="UniProtKB-KW"/>
</dbReference>
<evidence type="ECO:0000256" key="5">
    <source>
        <dbReference type="SAM" id="Phobius"/>
    </source>
</evidence>
<sequence length="564" mass="59804">MTATPVFLALAGLDNAASGPLLGRLLLGVALAVALAGLAAMSRPTDWYRRLTDRLLFGVPWGTLVLMAVLLAVYGGLQDGFGAADPIVLPFRAWSYLDPVGMVVAGLAHSNTSHLIGNLLGTLLFGSVAEALWGHHTNRRTTTRLHAAWTHPVIRALIIFPAAGVLLSILGALVALGPIIGFSMIVFAFAGFTLVQAPVLTVLASVSQGVLRRLLDAIQTPQQIAASGTTYSTPWFASIAIQGHAVGLLVGVLLGLGYQRVTRRQRPSAGVLWAAVLLFAVERSLWAVYWYRGNNSYVLYRAVGLGLVFVLATVVTYAVVADDTPLFPAVAVDNPTTFVTDLTTISSRQVGLLLVVTASAILIAPAVATNATTAADGDLPGEPIEVRGYELTYGENVTNGQLNVIDIEGAGESTRLNTSGVIVRNTDRHIWSTAVSKSELANRGEADIRLGGLTWEETVTASRTGWQAVGGDTTYRVALSHDNQTRPLYNTGVVEAEPIVAGQQVSLDATDTGFRVGVDDELADLPAQNESVRVGRLELRRRAGRLIAVNNRTQTAVRVANKVG</sequence>
<accession>A0A3A6PS98</accession>
<dbReference type="InterPro" id="IPR035952">
    <property type="entry name" value="Rhomboid-like_sf"/>
</dbReference>
<organism evidence="6 7">
    <name type="scientific">Halonotius aquaticus</name>
    <dbReference type="NCBI Taxonomy" id="2216978"/>
    <lineage>
        <taxon>Archaea</taxon>
        <taxon>Methanobacteriati</taxon>
        <taxon>Methanobacteriota</taxon>
        <taxon>Stenosarchaea group</taxon>
        <taxon>Halobacteria</taxon>
        <taxon>Halobacteriales</taxon>
        <taxon>Haloferacaceae</taxon>
        <taxon>Halonotius</taxon>
    </lineage>
</organism>
<feature type="transmembrane region" description="Helical" evidence="5">
    <location>
        <begin position="184"/>
        <end position="206"/>
    </location>
</feature>
<keyword evidence="4 5" id="KW-0472">Membrane</keyword>
<protein>
    <submittedName>
        <fullName evidence="6">Rhomboid family intramembrane serine protease</fullName>
    </submittedName>
</protein>
<dbReference type="Proteomes" id="UP000276588">
    <property type="component" value="Unassembled WGS sequence"/>
</dbReference>
<comment type="caution">
    <text evidence="6">The sequence shown here is derived from an EMBL/GenBank/DDBJ whole genome shotgun (WGS) entry which is preliminary data.</text>
</comment>
<evidence type="ECO:0000313" key="7">
    <source>
        <dbReference type="Proteomes" id="UP000276588"/>
    </source>
</evidence>
<feature type="transmembrane region" description="Helical" evidence="5">
    <location>
        <begin position="235"/>
        <end position="258"/>
    </location>
</feature>
<gene>
    <name evidence="6" type="ORF">DM826_00775</name>
</gene>
<dbReference type="Gene3D" id="1.20.1540.10">
    <property type="entry name" value="Rhomboid-like"/>
    <property type="match status" value="1"/>
</dbReference>
<reference evidence="6 7" key="1">
    <citation type="submission" date="2018-06" db="EMBL/GenBank/DDBJ databases">
        <title>Halonotius sp. F13-13 a new haloarchaeeon isolated from a solar saltern from Isla Cristina, Huelva, Spain.</title>
        <authorList>
            <person name="Duran-Viseras A."/>
            <person name="Sanchez-Porro C."/>
            <person name="Ventosa A."/>
        </authorList>
    </citation>
    <scope>NUCLEOTIDE SEQUENCE [LARGE SCALE GENOMIC DNA]</scope>
    <source>
        <strain evidence="6 7">F13-13</strain>
    </source>
</reference>
<feature type="transmembrane region" description="Helical" evidence="5">
    <location>
        <begin position="297"/>
        <end position="320"/>
    </location>
</feature>
<name>A0A3A6PS98_9EURY</name>
<keyword evidence="3 5" id="KW-1133">Transmembrane helix</keyword>
<keyword evidence="7" id="KW-1185">Reference proteome</keyword>
<dbReference type="AlphaFoldDB" id="A0A3A6PS98"/>
<keyword evidence="6" id="KW-0378">Hydrolase</keyword>
<feature type="transmembrane region" description="Helical" evidence="5">
    <location>
        <begin position="153"/>
        <end position="177"/>
    </location>
</feature>
<keyword evidence="6" id="KW-0645">Protease</keyword>
<evidence type="ECO:0000313" key="6">
    <source>
        <dbReference type="EMBL" id="RJX45259.1"/>
    </source>
</evidence>
<proteinExistence type="predicted"/>
<dbReference type="EMBL" id="QKNY01000001">
    <property type="protein sequence ID" value="RJX45259.1"/>
    <property type="molecule type" value="Genomic_DNA"/>
</dbReference>
<feature type="transmembrane region" description="Helical" evidence="5">
    <location>
        <begin position="270"/>
        <end position="291"/>
    </location>
</feature>
<feature type="transmembrane region" description="Helical" evidence="5">
    <location>
        <begin position="115"/>
        <end position="133"/>
    </location>
</feature>
<evidence type="ECO:0000256" key="3">
    <source>
        <dbReference type="ARBA" id="ARBA00022989"/>
    </source>
</evidence>
<feature type="transmembrane region" description="Helical" evidence="5">
    <location>
        <begin position="350"/>
        <end position="368"/>
    </location>
</feature>
<dbReference type="GO" id="GO:0006508">
    <property type="term" value="P:proteolysis"/>
    <property type="evidence" value="ECO:0007669"/>
    <property type="project" value="UniProtKB-KW"/>
</dbReference>
<comment type="subcellular location">
    <subcellularLocation>
        <location evidence="1">Membrane</location>
        <topology evidence="1">Multi-pass membrane protein</topology>
    </subcellularLocation>
</comment>
<dbReference type="SUPFAM" id="SSF144091">
    <property type="entry name" value="Rhomboid-like"/>
    <property type="match status" value="1"/>
</dbReference>